<evidence type="ECO:0000256" key="2">
    <source>
        <dbReference type="ARBA" id="ARBA00022643"/>
    </source>
</evidence>
<keyword evidence="4 8" id="KW-0503">Monooxygenase</keyword>
<reference evidence="8 9" key="1">
    <citation type="submission" date="2019-09" db="EMBL/GenBank/DDBJ databases">
        <title>Parvibaculum sedimenti sp. nov., isolated from sediment.</title>
        <authorList>
            <person name="Wang Y."/>
        </authorList>
    </citation>
    <scope>NUCLEOTIDE SEQUENCE [LARGE SCALE GENOMIC DNA]</scope>
    <source>
        <strain evidence="8 9">HXT-9</strain>
    </source>
</reference>
<dbReference type="AlphaFoldDB" id="A0A6N6VGQ8"/>
<dbReference type="InterPro" id="IPR051260">
    <property type="entry name" value="Diverse_substr_monoxygenases"/>
</dbReference>
<keyword evidence="9" id="KW-1185">Reference proteome</keyword>
<accession>A0A6N6VGQ8</accession>
<comment type="similarity">
    <text evidence="5">Belongs to the NtaA/SnaA/DszA monooxygenase family.</text>
</comment>
<gene>
    <name evidence="8" type="ORF">F2P47_10275</name>
</gene>
<dbReference type="GO" id="GO:0016705">
    <property type="term" value="F:oxidoreductase activity, acting on paired donors, with incorporation or reduction of molecular oxygen"/>
    <property type="evidence" value="ECO:0007669"/>
    <property type="project" value="InterPro"/>
</dbReference>
<dbReference type="GO" id="GO:0004497">
    <property type="term" value="F:monooxygenase activity"/>
    <property type="evidence" value="ECO:0007669"/>
    <property type="project" value="UniProtKB-KW"/>
</dbReference>
<dbReference type="EC" id="1.14.-.-" evidence="8"/>
<dbReference type="NCBIfam" id="TIGR03860">
    <property type="entry name" value="FMN_nitrolo"/>
    <property type="match status" value="1"/>
</dbReference>
<feature type="binding site" evidence="6">
    <location>
        <position position="100"/>
    </location>
    <ligand>
        <name>FMN</name>
        <dbReference type="ChEBI" id="CHEBI:58210"/>
    </ligand>
</feature>
<evidence type="ECO:0000313" key="9">
    <source>
        <dbReference type="Proteomes" id="UP000468901"/>
    </source>
</evidence>
<organism evidence="8 9">
    <name type="scientific">Parvibaculum sedimenti</name>
    <dbReference type="NCBI Taxonomy" id="2608632"/>
    <lineage>
        <taxon>Bacteria</taxon>
        <taxon>Pseudomonadati</taxon>
        <taxon>Pseudomonadota</taxon>
        <taxon>Alphaproteobacteria</taxon>
        <taxon>Hyphomicrobiales</taxon>
        <taxon>Parvibaculaceae</taxon>
        <taxon>Parvibaculum</taxon>
    </lineage>
</organism>
<keyword evidence="1 6" id="KW-0285">Flavoprotein</keyword>
<dbReference type="PANTHER" id="PTHR30011">
    <property type="entry name" value="ALKANESULFONATE MONOOXYGENASE-RELATED"/>
    <property type="match status" value="1"/>
</dbReference>
<feature type="binding site" evidence="6">
    <location>
        <position position="225"/>
    </location>
    <ligand>
        <name>FMN</name>
        <dbReference type="ChEBI" id="CHEBI:58210"/>
    </ligand>
</feature>
<feature type="binding site" evidence="6">
    <location>
        <position position="154"/>
    </location>
    <ligand>
        <name>FMN</name>
        <dbReference type="ChEBI" id="CHEBI:58210"/>
    </ligand>
</feature>
<protein>
    <submittedName>
        <fullName evidence="8">NtaA/DmoA family FMN-dependent monooxygenase</fullName>
        <ecNumber evidence="8">1.14.-.-</ecNumber>
    </submittedName>
</protein>
<evidence type="ECO:0000313" key="8">
    <source>
        <dbReference type="EMBL" id="KAB7739888.1"/>
    </source>
</evidence>
<dbReference type="PIRSF" id="PIRSF000337">
    <property type="entry name" value="NTA_MOA"/>
    <property type="match status" value="1"/>
</dbReference>
<sequence>MSKKRFHLGWFTNFGVDEWNAQFHSDGMPWDGDFYVDMAKQLERACFDFLMLEDTLMLSDVYQHSTEAYLKWAIMAPKHDPAPLAALIGSATKNLGVIATLSTMAYPPFLLARLCATLDHIAHGRFGWNIVTSGEDLAAQNFGMDKLPPRELRYEMADEYVELVNQLFGSWDEDAVVRDYETDTYADFTKVRPINFKGKYFSSRGPLNTVRCPQGKPTYLQAGGSPRGRAFAGKHADSIIAVANGVEGMKAYRDDVRAKAVEAGRNPDDIKVLFLIAPTIGETSEEARAKHERLLHSDLFLKRALALYGSFTEVDFSPFNLDEPLPYKLTTNGEQGSLDKFMQWGSNKTLRQLTIEGGNSASLELVGTPDEVADKMGEAMEAVGGDGFLITSPSNRINRKYLIEITEGLVPALQKRGLTRTAYTRTLLKDTLREF</sequence>
<proteinExistence type="inferred from homology"/>
<name>A0A6N6VGQ8_9HYPH</name>
<dbReference type="PANTHER" id="PTHR30011:SF16">
    <property type="entry name" value="C2H2 FINGER DOMAIN TRANSCRIPTION FACTOR (EUROFUNG)-RELATED"/>
    <property type="match status" value="1"/>
</dbReference>
<dbReference type="InterPro" id="IPR016215">
    <property type="entry name" value="NTA_MOA"/>
</dbReference>
<evidence type="ECO:0000256" key="1">
    <source>
        <dbReference type="ARBA" id="ARBA00022630"/>
    </source>
</evidence>
<dbReference type="SUPFAM" id="SSF51679">
    <property type="entry name" value="Bacterial luciferase-like"/>
    <property type="match status" value="1"/>
</dbReference>
<evidence type="ECO:0000256" key="6">
    <source>
        <dbReference type="PIRSR" id="PIRSR000337-1"/>
    </source>
</evidence>
<evidence type="ECO:0000256" key="5">
    <source>
        <dbReference type="ARBA" id="ARBA00033748"/>
    </source>
</evidence>
<feature type="domain" description="Luciferase-like" evidence="7">
    <location>
        <begin position="32"/>
        <end position="385"/>
    </location>
</feature>
<dbReference type="Pfam" id="PF00296">
    <property type="entry name" value="Bac_luciferase"/>
    <property type="match status" value="1"/>
</dbReference>
<dbReference type="Proteomes" id="UP000468901">
    <property type="component" value="Unassembled WGS sequence"/>
</dbReference>
<keyword evidence="2 6" id="KW-0288">FMN</keyword>
<dbReference type="RefSeq" id="WP_152216268.1">
    <property type="nucleotide sequence ID" value="NZ_JBAQYD010000243.1"/>
</dbReference>
<evidence type="ECO:0000256" key="3">
    <source>
        <dbReference type="ARBA" id="ARBA00023002"/>
    </source>
</evidence>
<dbReference type="InterPro" id="IPR011251">
    <property type="entry name" value="Luciferase-like_dom"/>
</dbReference>
<evidence type="ECO:0000259" key="7">
    <source>
        <dbReference type="Pfam" id="PF00296"/>
    </source>
</evidence>
<dbReference type="InterPro" id="IPR036661">
    <property type="entry name" value="Luciferase-like_sf"/>
</dbReference>
<feature type="binding site" evidence="6">
    <location>
        <position position="54"/>
    </location>
    <ligand>
        <name>FMN</name>
        <dbReference type="ChEBI" id="CHEBI:58210"/>
    </ligand>
</feature>
<keyword evidence="3 8" id="KW-0560">Oxidoreductase</keyword>
<comment type="caution">
    <text evidence="8">The sequence shown here is derived from an EMBL/GenBank/DDBJ whole genome shotgun (WGS) entry which is preliminary data.</text>
</comment>
<dbReference type="Gene3D" id="3.20.20.30">
    <property type="entry name" value="Luciferase-like domain"/>
    <property type="match status" value="1"/>
</dbReference>
<dbReference type="EMBL" id="WESC01000008">
    <property type="protein sequence ID" value="KAB7739888.1"/>
    <property type="molecule type" value="Genomic_DNA"/>
</dbReference>
<evidence type="ECO:0000256" key="4">
    <source>
        <dbReference type="ARBA" id="ARBA00023033"/>
    </source>
</evidence>